<evidence type="ECO:0000313" key="1">
    <source>
        <dbReference type="EMBL" id="QUW04191.1"/>
    </source>
</evidence>
<protein>
    <submittedName>
        <fullName evidence="1">Uncharacterized protein</fullName>
    </submittedName>
</protein>
<evidence type="ECO:0000313" key="2">
    <source>
        <dbReference type="Proteomes" id="UP000676506"/>
    </source>
</evidence>
<accession>A0ABX8BDU4</accession>
<dbReference type="Proteomes" id="UP000676506">
    <property type="component" value="Chromosome 2"/>
</dbReference>
<name>A0ABX8BDU4_9BACT</name>
<proteinExistence type="predicted"/>
<dbReference type="EMBL" id="CP072649">
    <property type="protein sequence ID" value="QUW04191.1"/>
    <property type="molecule type" value="Genomic_DNA"/>
</dbReference>
<dbReference type="RefSeq" id="WP_211430080.1">
    <property type="nucleotide sequence ID" value="NZ_CP072649.1"/>
</dbReference>
<organism evidence="1 2">
    <name type="scientific">Chloracidobacterium validum</name>
    <dbReference type="NCBI Taxonomy" id="2821543"/>
    <lineage>
        <taxon>Bacteria</taxon>
        <taxon>Pseudomonadati</taxon>
        <taxon>Acidobacteriota</taxon>
        <taxon>Terriglobia</taxon>
        <taxon>Terriglobales</taxon>
        <taxon>Acidobacteriaceae</taxon>
        <taxon>Chloracidobacterium</taxon>
    </lineage>
</organism>
<gene>
    <name evidence="1" type="ORF">J8C06_14205</name>
</gene>
<keyword evidence="2" id="KW-1185">Reference proteome</keyword>
<reference evidence="1 2" key="1">
    <citation type="submission" date="2021-03" db="EMBL/GenBank/DDBJ databases">
        <title>Genomic and phenotypic characterization of Chloracidobacterium isolates provides evidence for multiple species.</title>
        <authorList>
            <person name="Saini M.K."/>
            <person name="Costas A.M.G."/>
            <person name="Tank M."/>
            <person name="Bryant D.A."/>
        </authorList>
    </citation>
    <scope>NUCLEOTIDE SEQUENCE [LARGE SCALE GENOMIC DNA]</scope>
    <source>
        <strain evidence="1 2">BV2-C</strain>
    </source>
</reference>
<sequence length="75" mass="8522">MRPVARMLWFVDLARTDAPGGGRMFERVELASNSETIQKERSVKPFFRRGVLTETGRGFMAADEKYRRGWNAVGG</sequence>